<evidence type="ECO:0000259" key="3">
    <source>
        <dbReference type="Pfam" id="PF01471"/>
    </source>
</evidence>
<dbReference type="Gene3D" id="1.10.101.10">
    <property type="entry name" value="PGBD-like superfamily/PGBD"/>
    <property type="match status" value="1"/>
</dbReference>
<reference evidence="4" key="1">
    <citation type="submission" date="2019-02" db="EMBL/GenBank/DDBJ databases">
        <authorList>
            <person name="Gruber-Vodicka R. H."/>
            <person name="Seah K. B. B."/>
        </authorList>
    </citation>
    <scope>NUCLEOTIDE SEQUENCE</scope>
    <source>
        <strain evidence="4">BECK_DK47</strain>
    </source>
</reference>
<sequence length="499" mass="55597">MTTQSRKDIRKLSVAAMALCGMALASGCATTNTYEDTDASTAQENRVAPSEAPRKTEASGEFLPPNAKPGECYARVWVEPTYATQNQRVLVKEASEKIDIIPAKYDWVEETVEVSAASTRIVPVSAVYGTETESIQVRPATREWLVDNKPNAAPASKEVLERARTHGIDLDAARSGMCFHEHYLPAGYRDTTTQVEVSPASEEISIIPAKYRDVEKRVLIKEASRKVTEVPAVYETVTEKVIDEPAHTVWKKGTGPIRKIDEATGEIMCLVEVPATYKTITKRVIKTPATTRVIEIPAKYNTIGVRELVSDAREERSPIPARYKTVKGEEKISEGKLVWHEVRNMAHPTSTRTGAKICLLEKPAKFKSITRRVIKTPASTRTIEVPAQYKTVKVRKMVNQPQEKRMEIPAEYKEVTVRELKQDGHMEWRSILCKTNMTVTRVRNIQRALKEAGYNPGPIDGIAGPRTMKAVNAFQKAKGLPVDRYLNAETVKALGVSLR</sequence>
<accession>A0A450T3C3</accession>
<dbReference type="InterPro" id="IPR036365">
    <property type="entry name" value="PGBD-like_sf"/>
</dbReference>
<evidence type="ECO:0000256" key="1">
    <source>
        <dbReference type="SAM" id="MobiDB-lite"/>
    </source>
</evidence>
<evidence type="ECO:0000313" key="4">
    <source>
        <dbReference type="EMBL" id="VFJ60794.1"/>
    </source>
</evidence>
<name>A0A450T3C3_9GAMM</name>
<proteinExistence type="predicted"/>
<dbReference type="SUPFAM" id="SSF47090">
    <property type="entry name" value="PGBD-like"/>
    <property type="match status" value="1"/>
</dbReference>
<feature type="chain" id="PRO_5019343292" evidence="2">
    <location>
        <begin position="26"/>
        <end position="499"/>
    </location>
</feature>
<feature type="signal peptide" evidence="2">
    <location>
        <begin position="1"/>
        <end position="25"/>
    </location>
</feature>
<dbReference type="InterPro" id="IPR036366">
    <property type="entry name" value="PGBDSf"/>
</dbReference>
<dbReference type="AlphaFoldDB" id="A0A450T3C3"/>
<keyword evidence="2" id="KW-0732">Signal</keyword>
<dbReference type="PROSITE" id="PS51257">
    <property type="entry name" value="PROKAR_LIPOPROTEIN"/>
    <property type="match status" value="1"/>
</dbReference>
<dbReference type="Pfam" id="PF01471">
    <property type="entry name" value="PG_binding_1"/>
    <property type="match status" value="1"/>
</dbReference>
<protein>
    <submittedName>
        <fullName evidence="4">Peptidoglycan binding domain-containing protein</fullName>
    </submittedName>
</protein>
<feature type="region of interest" description="Disordered" evidence="1">
    <location>
        <begin position="37"/>
        <end position="65"/>
    </location>
</feature>
<organism evidence="4">
    <name type="scientific">Candidatus Kentrum sp. DK</name>
    <dbReference type="NCBI Taxonomy" id="2126562"/>
    <lineage>
        <taxon>Bacteria</taxon>
        <taxon>Pseudomonadati</taxon>
        <taxon>Pseudomonadota</taxon>
        <taxon>Gammaproteobacteria</taxon>
        <taxon>Candidatus Kentrum</taxon>
    </lineage>
</organism>
<gene>
    <name evidence="4" type="ORF">BECKDK2373B_GA0170837_109514</name>
</gene>
<dbReference type="InterPro" id="IPR002477">
    <property type="entry name" value="Peptidoglycan-bd-like"/>
</dbReference>
<evidence type="ECO:0000256" key="2">
    <source>
        <dbReference type="SAM" id="SignalP"/>
    </source>
</evidence>
<dbReference type="EMBL" id="CAADEX010000095">
    <property type="protein sequence ID" value="VFJ60794.1"/>
    <property type="molecule type" value="Genomic_DNA"/>
</dbReference>
<feature type="domain" description="Peptidoglycan binding-like" evidence="3">
    <location>
        <begin position="441"/>
        <end position="494"/>
    </location>
</feature>